<evidence type="ECO:0000313" key="2">
    <source>
        <dbReference type="Proteomes" id="UP001164250"/>
    </source>
</evidence>
<reference evidence="2" key="1">
    <citation type="journal article" date="2023" name="G3 (Bethesda)">
        <title>Genome assembly and association tests identify interacting loci associated with vigor, precocity, and sex in interspecific pistachio rootstocks.</title>
        <authorList>
            <person name="Palmer W."/>
            <person name="Jacygrad E."/>
            <person name="Sagayaradj S."/>
            <person name="Cavanaugh K."/>
            <person name="Han R."/>
            <person name="Bertier L."/>
            <person name="Beede B."/>
            <person name="Kafkas S."/>
            <person name="Golino D."/>
            <person name="Preece J."/>
            <person name="Michelmore R."/>
        </authorList>
    </citation>
    <scope>NUCLEOTIDE SEQUENCE [LARGE SCALE GENOMIC DNA]</scope>
</reference>
<dbReference type="EMBL" id="CM047900">
    <property type="protein sequence ID" value="KAJ0099674.1"/>
    <property type="molecule type" value="Genomic_DNA"/>
</dbReference>
<proteinExistence type="predicted"/>
<evidence type="ECO:0000313" key="1">
    <source>
        <dbReference type="EMBL" id="KAJ0099674.1"/>
    </source>
</evidence>
<gene>
    <name evidence="1" type="ORF">Patl1_21348</name>
</gene>
<dbReference type="Proteomes" id="UP001164250">
    <property type="component" value="Chromosome 4"/>
</dbReference>
<organism evidence="1 2">
    <name type="scientific">Pistacia atlantica</name>
    <dbReference type="NCBI Taxonomy" id="434234"/>
    <lineage>
        <taxon>Eukaryota</taxon>
        <taxon>Viridiplantae</taxon>
        <taxon>Streptophyta</taxon>
        <taxon>Embryophyta</taxon>
        <taxon>Tracheophyta</taxon>
        <taxon>Spermatophyta</taxon>
        <taxon>Magnoliopsida</taxon>
        <taxon>eudicotyledons</taxon>
        <taxon>Gunneridae</taxon>
        <taxon>Pentapetalae</taxon>
        <taxon>rosids</taxon>
        <taxon>malvids</taxon>
        <taxon>Sapindales</taxon>
        <taxon>Anacardiaceae</taxon>
        <taxon>Pistacia</taxon>
    </lineage>
</organism>
<comment type="caution">
    <text evidence="1">The sequence shown here is derived from an EMBL/GenBank/DDBJ whole genome shotgun (WGS) entry which is preliminary data.</text>
</comment>
<name>A0ACC1BKZ0_9ROSI</name>
<keyword evidence="2" id="KW-1185">Reference proteome</keyword>
<protein>
    <submittedName>
        <fullName evidence="1">Uncharacterized protein</fullName>
    </submittedName>
</protein>
<accession>A0ACC1BKZ0</accession>
<sequence length="338" mass="38910">MKYFQATCFTSIQSKKATQYLQTNLREKTHGEDETVESRYCNEEVNNAEEEVEHEQPIEEEQQHQESGQNREHEQPIEEEQHQGTARSSGLGDGLDFVSWNVSDPEVLDCSVCCEPLTIPVYQCKNGHIACESCCKGMSRCAYCSSIIGYDRCRAIEKVLECVQIKCQNVEYGCQERMNYSKKRDHENNCRHAPCSCPLPDCNFIGTSINLYRHCSLRHKEAAVQFTYKRIIHITLHIEQKIVVLQEERRGDVFILNHRAERNRIGSAISVRHIAPTCKQPIFYSILAKSGGSNLRFQSYTENIQKLSDKPPLTEEFLIPASSFGYYRQLKLDIRIGR</sequence>